<dbReference type="Gene3D" id="1.20.140.30">
    <property type="entry name" value="MOB kinase activator"/>
    <property type="match status" value="1"/>
</dbReference>
<protein>
    <submittedName>
        <fullName evidence="3">MOB kinase activator-like 2</fullName>
    </submittedName>
</protein>
<dbReference type="PANTHER" id="PTHR22599">
    <property type="entry name" value="MPS ONE BINDER KINASE ACTIVATOR-LIKE MOB"/>
    <property type="match status" value="1"/>
</dbReference>
<dbReference type="SUPFAM" id="SSF101152">
    <property type="entry name" value="Mob1/phocein"/>
    <property type="match status" value="1"/>
</dbReference>
<dbReference type="OrthoDB" id="8170117at2759"/>
<comment type="caution">
    <text evidence="3">The sequence shown here is derived from an EMBL/GenBank/DDBJ whole genome shotgun (WGS) entry which is preliminary data.</text>
</comment>
<feature type="binding site" evidence="1">
    <location>
        <position position="255"/>
    </location>
    <ligand>
        <name>Zn(2+)</name>
        <dbReference type="ChEBI" id="CHEBI:29105"/>
    </ligand>
</feature>
<feature type="binding site" evidence="1">
    <location>
        <position position="335"/>
    </location>
    <ligand>
        <name>Zn(2+)</name>
        <dbReference type="ChEBI" id="CHEBI:29105"/>
    </ligand>
</feature>
<feature type="compositionally biased region" description="Basic and acidic residues" evidence="2">
    <location>
        <begin position="112"/>
        <end position="140"/>
    </location>
</feature>
<organism evidence="3 4">
    <name type="scientific">Hypsibius exemplaris</name>
    <name type="common">Freshwater tardigrade</name>
    <dbReference type="NCBI Taxonomy" id="2072580"/>
    <lineage>
        <taxon>Eukaryota</taxon>
        <taxon>Metazoa</taxon>
        <taxon>Ecdysozoa</taxon>
        <taxon>Tardigrada</taxon>
        <taxon>Eutardigrada</taxon>
        <taxon>Parachela</taxon>
        <taxon>Hypsibioidea</taxon>
        <taxon>Hypsibiidae</taxon>
        <taxon>Hypsibius</taxon>
    </lineage>
</organism>
<feature type="region of interest" description="Disordered" evidence="2">
    <location>
        <begin position="112"/>
        <end position="142"/>
    </location>
</feature>
<dbReference type="EMBL" id="MTYJ01000053">
    <property type="protein sequence ID" value="OQV18111.1"/>
    <property type="molecule type" value="Genomic_DNA"/>
</dbReference>
<keyword evidence="1" id="KW-0479">Metal-binding</keyword>
<dbReference type="SMART" id="SM01388">
    <property type="entry name" value="Mob1_phocein"/>
    <property type="match status" value="1"/>
</dbReference>
<keyword evidence="3" id="KW-0808">Transferase</keyword>
<dbReference type="InterPro" id="IPR005301">
    <property type="entry name" value="MOB_kinase_act_fam"/>
</dbReference>
<dbReference type="Pfam" id="PF03637">
    <property type="entry name" value="Mob1_phocein"/>
    <property type="match status" value="1"/>
</dbReference>
<evidence type="ECO:0000313" key="3">
    <source>
        <dbReference type="EMBL" id="OQV18111.1"/>
    </source>
</evidence>
<dbReference type="InterPro" id="IPR036703">
    <property type="entry name" value="MOB_kinase_act_sf"/>
</dbReference>
<name>A0A1W0WSE0_HYPEX</name>
<dbReference type="Proteomes" id="UP000192578">
    <property type="component" value="Unassembled WGS sequence"/>
</dbReference>
<reference evidence="4" key="1">
    <citation type="submission" date="2017-01" db="EMBL/GenBank/DDBJ databases">
        <title>Comparative genomics of anhydrobiosis in the tardigrade Hypsibius dujardini.</title>
        <authorList>
            <person name="Yoshida Y."/>
            <person name="Koutsovoulos G."/>
            <person name="Laetsch D."/>
            <person name="Stevens L."/>
            <person name="Kumar S."/>
            <person name="Horikawa D."/>
            <person name="Ishino K."/>
            <person name="Komine S."/>
            <person name="Tomita M."/>
            <person name="Blaxter M."/>
            <person name="Arakawa K."/>
        </authorList>
    </citation>
    <scope>NUCLEOTIDE SEQUENCE [LARGE SCALE GENOMIC DNA]</scope>
    <source>
        <strain evidence="4">Z151</strain>
    </source>
</reference>
<keyword evidence="4" id="KW-1185">Reference proteome</keyword>
<sequence length="490" mass="53673">MRIARRSSEKSRRNALFDRLIGLISHHALNTAGTADVFEIAVADHLCDSPQIYHLVPDLLVGPCLESSSNYPISDESKRCTAVCCTTTAATIKGGSYGPLLPVDGPAVLSRAREDADMTSGGEEKEPKELTGEQRGHEKGQSIGGRAFGERFGFGYFKDTFDWFTGKGKKKTDKTDGGAGAGDGATPAAGDECHKLYLNHACMQRFVKNNHLRQIIPLPPEIDLNEWLASQIVPMYNHINLLYGTVTQFCTQATCPVMSAPNGMVYIWIDEKARKSKCSAPQYIDYVTASIEKLIKDDTVFPTKHGLSFPATFELTTRRVQRLLFHVLAHIYHAHFDAHVHLGTHVYLNGLFAHFVLFSQHFNLIESREFDVLRDLIDKLLADNDVIRESETATAATTLRPLEVSAGTLPPVSSPSDLVVVVTDQPRVAPVTTTASKPEQSKVICDTTASHPAAAGNVLTATRTASPMRLEPLRVREYLSGSAQKEGSVI</sequence>
<accession>A0A1W0WSE0</accession>
<proteinExistence type="predicted"/>
<keyword evidence="1" id="KW-0862">Zinc</keyword>
<feature type="binding site" evidence="1">
    <location>
        <position position="250"/>
    </location>
    <ligand>
        <name>Zn(2+)</name>
        <dbReference type="ChEBI" id="CHEBI:29105"/>
    </ligand>
</feature>
<feature type="binding site" evidence="1">
    <location>
        <position position="330"/>
    </location>
    <ligand>
        <name>Zn(2+)</name>
        <dbReference type="ChEBI" id="CHEBI:29105"/>
    </ligand>
</feature>
<evidence type="ECO:0000256" key="2">
    <source>
        <dbReference type="SAM" id="MobiDB-lite"/>
    </source>
</evidence>
<dbReference type="GO" id="GO:0016301">
    <property type="term" value="F:kinase activity"/>
    <property type="evidence" value="ECO:0007669"/>
    <property type="project" value="UniProtKB-KW"/>
</dbReference>
<dbReference type="AlphaFoldDB" id="A0A1W0WSE0"/>
<evidence type="ECO:0000313" key="4">
    <source>
        <dbReference type="Proteomes" id="UP000192578"/>
    </source>
</evidence>
<gene>
    <name evidence="3" type="ORF">BV898_07881</name>
</gene>
<evidence type="ECO:0000256" key="1">
    <source>
        <dbReference type="PIRSR" id="PIRSR605301-1"/>
    </source>
</evidence>
<keyword evidence="3" id="KW-0418">Kinase</keyword>